<reference evidence="2 3" key="1">
    <citation type="journal article" date="2023" name="Arcadia Sci">
        <title>De novo assembly of a long-read Amblyomma americanum tick genome.</title>
        <authorList>
            <person name="Chou S."/>
            <person name="Poskanzer K.E."/>
            <person name="Rollins M."/>
            <person name="Thuy-Boun P.S."/>
        </authorList>
    </citation>
    <scope>NUCLEOTIDE SEQUENCE [LARGE SCALE GENOMIC DNA]</scope>
    <source>
        <strain evidence="2">F_SG_1</strain>
        <tissue evidence="2">Salivary glands</tissue>
    </source>
</reference>
<feature type="compositionally biased region" description="Basic and acidic residues" evidence="1">
    <location>
        <begin position="151"/>
        <end position="161"/>
    </location>
</feature>
<dbReference type="Proteomes" id="UP001321473">
    <property type="component" value="Unassembled WGS sequence"/>
</dbReference>
<proteinExistence type="predicted"/>
<name>A0AAQ4F451_AMBAM</name>
<evidence type="ECO:0000313" key="3">
    <source>
        <dbReference type="Proteomes" id="UP001321473"/>
    </source>
</evidence>
<dbReference type="EMBL" id="JARKHS020007246">
    <property type="protein sequence ID" value="KAK8781879.1"/>
    <property type="molecule type" value="Genomic_DNA"/>
</dbReference>
<evidence type="ECO:0000313" key="2">
    <source>
        <dbReference type="EMBL" id="KAK8781879.1"/>
    </source>
</evidence>
<feature type="compositionally biased region" description="Polar residues" evidence="1">
    <location>
        <begin position="166"/>
        <end position="183"/>
    </location>
</feature>
<keyword evidence="3" id="KW-1185">Reference proteome</keyword>
<organism evidence="2 3">
    <name type="scientific">Amblyomma americanum</name>
    <name type="common">Lone star tick</name>
    <dbReference type="NCBI Taxonomy" id="6943"/>
    <lineage>
        <taxon>Eukaryota</taxon>
        <taxon>Metazoa</taxon>
        <taxon>Ecdysozoa</taxon>
        <taxon>Arthropoda</taxon>
        <taxon>Chelicerata</taxon>
        <taxon>Arachnida</taxon>
        <taxon>Acari</taxon>
        <taxon>Parasitiformes</taxon>
        <taxon>Ixodida</taxon>
        <taxon>Ixodoidea</taxon>
        <taxon>Ixodidae</taxon>
        <taxon>Amblyomminae</taxon>
        <taxon>Amblyomma</taxon>
    </lineage>
</organism>
<gene>
    <name evidence="2" type="ORF">V5799_016780</name>
</gene>
<sequence>MSQELPRQAPPSSELAPIIQARAEQAALEWPRRDIAVSDEEAMVCVDAEEDQEGATGSLAPSSHCGIQRHEGQVVKEPHELTPHSGAEVVHDRSPIVARSITVAARTENSNPSGINSINIEAHTEPSQLSKLNPDTTAAPRHLLMQCGEPSRLEQQLDDRPKRLHSSQSSFALNTGHMAQSSLEPEEWSRRWKRFLIRWNQLKDELQLSNDLESKRMIPLTPAVNEGESMQLSSDPSELQEDEEAVANSTGDVQWLYEVQPLHEFEPEAEVSATHCMD</sequence>
<comment type="caution">
    <text evidence="2">The sequence shown here is derived from an EMBL/GenBank/DDBJ whole genome shotgun (WGS) entry which is preliminary data.</text>
</comment>
<protein>
    <submittedName>
        <fullName evidence="2">Uncharacterized protein</fullName>
    </submittedName>
</protein>
<evidence type="ECO:0000256" key="1">
    <source>
        <dbReference type="SAM" id="MobiDB-lite"/>
    </source>
</evidence>
<dbReference type="AlphaFoldDB" id="A0AAQ4F451"/>
<feature type="region of interest" description="Disordered" evidence="1">
    <location>
        <begin position="151"/>
        <end position="184"/>
    </location>
</feature>
<accession>A0AAQ4F451</accession>